<keyword evidence="7" id="KW-1185">Reference proteome</keyword>
<dbReference type="PANTHER" id="PTHR43701:SF5">
    <property type="entry name" value="MEMBRANE TRANSPORTER PROTEIN-RELATED"/>
    <property type="match status" value="1"/>
</dbReference>
<dbReference type="InterPro" id="IPR002781">
    <property type="entry name" value="TM_pro_TauE-like"/>
</dbReference>
<evidence type="ECO:0000256" key="5">
    <source>
        <dbReference type="RuleBase" id="RU363041"/>
    </source>
</evidence>
<reference evidence="6 7" key="1">
    <citation type="submission" date="2019-09" db="EMBL/GenBank/DDBJ databases">
        <title>In-depth cultivation of the pig gut microbiome towards novel bacterial diversity and tailored functional studies.</title>
        <authorList>
            <person name="Wylensek D."/>
            <person name="Hitch T.C.A."/>
            <person name="Clavel T."/>
        </authorList>
    </citation>
    <scope>NUCLEOTIDE SEQUENCE [LARGE SCALE GENOMIC DNA]</scope>
    <source>
        <strain evidence="6 7">PG-178-WT-4</strain>
    </source>
</reference>
<evidence type="ECO:0000313" key="7">
    <source>
        <dbReference type="Proteomes" id="UP000477488"/>
    </source>
</evidence>
<feature type="transmembrane region" description="Helical" evidence="5">
    <location>
        <begin position="173"/>
        <end position="196"/>
    </location>
</feature>
<accession>A0A6L5XLS8</accession>
<keyword evidence="4 5" id="KW-0472">Membrane</keyword>
<dbReference type="InterPro" id="IPR051598">
    <property type="entry name" value="TSUP/Inactive_protease-like"/>
</dbReference>
<evidence type="ECO:0000256" key="4">
    <source>
        <dbReference type="ARBA" id="ARBA00023136"/>
    </source>
</evidence>
<keyword evidence="5" id="KW-1003">Cell membrane</keyword>
<feature type="transmembrane region" description="Helical" evidence="5">
    <location>
        <begin position="69"/>
        <end position="89"/>
    </location>
</feature>
<comment type="subcellular location">
    <subcellularLocation>
        <location evidence="5">Cell membrane</location>
        <topology evidence="5">Multi-pass membrane protein</topology>
    </subcellularLocation>
    <subcellularLocation>
        <location evidence="1">Membrane</location>
        <topology evidence="1">Multi-pass membrane protein</topology>
    </subcellularLocation>
</comment>
<dbReference type="GO" id="GO:0005886">
    <property type="term" value="C:plasma membrane"/>
    <property type="evidence" value="ECO:0007669"/>
    <property type="project" value="UniProtKB-SubCell"/>
</dbReference>
<name>A0A6L5XLS8_9BACT</name>
<feature type="transmembrane region" description="Helical" evidence="5">
    <location>
        <begin position="95"/>
        <end position="115"/>
    </location>
</feature>
<gene>
    <name evidence="6" type="ORF">FYJ44_08485</name>
</gene>
<feature type="transmembrane region" description="Helical" evidence="5">
    <location>
        <begin position="203"/>
        <end position="224"/>
    </location>
</feature>
<feature type="transmembrane region" description="Helical" evidence="5">
    <location>
        <begin position="135"/>
        <end position="161"/>
    </location>
</feature>
<dbReference type="Proteomes" id="UP000477488">
    <property type="component" value="Unassembled WGS sequence"/>
</dbReference>
<proteinExistence type="inferred from homology"/>
<dbReference type="EMBL" id="VUMH01000007">
    <property type="protein sequence ID" value="MSS28075.1"/>
    <property type="molecule type" value="Genomic_DNA"/>
</dbReference>
<dbReference type="PANTHER" id="PTHR43701">
    <property type="entry name" value="MEMBRANE TRANSPORTER PROTEIN MJ0441-RELATED"/>
    <property type="match status" value="1"/>
</dbReference>
<feature type="transmembrane region" description="Helical" evidence="5">
    <location>
        <begin position="35"/>
        <end position="57"/>
    </location>
</feature>
<keyword evidence="2 5" id="KW-0812">Transmembrane</keyword>
<comment type="caution">
    <text evidence="6">The sequence shown here is derived from an EMBL/GenBank/DDBJ whole genome shotgun (WGS) entry which is preliminary data.</text>
</comment>
<evidence type="ECO:0000256" key="1">
    <source>
        <dbReference type="ARBA" id="ARBA00004141"/>
    </source>
</evidence>
<evidence type="ECO:0000256" key="2">
    <source>
        <dbReference type="ARBA" id="ARBA00022692"/>
    </source>
</evidence>
<evidence type="ECO:0000313" key="6">
    <source>
        <dbReference type="EMBL" id="MSS28075.1"/>
    </source>
</evidence>
<comment type="similarity">
    <text evidence="5">Belongs to the 4-toluene sulfonate uptake permease (TSUP) (TC 2.A.102) family.</text>
</comment>
<dbReference type="RefSeq" id="WP_154511112.1">
    <property type="nucleotide sequence ID" value="NZ_VUMH01000007.1"/>
</dbReference>
<keyword evidence="3 5" id="KW-1133">Transmembrane helix</keyword>
<dbReference type="Pfam" id="PF01925">
    <property type="entry name" value="TauE"/>
    <property type="match status" value="1"/>
</dbReference>
<organism evidence="6 7">
    <name type="scientific">Desulfovibrio porci</name>
    <dbReference type="NCBI Taxonomy" id="2605782"/>
    <lineage>
        <taxon>Bacteria</taxon>
        <taxon>Pseudomonadati</taxon>
        <taxon>Thermodesulfobacteriota</taxon>
        <taxon>Desulfovibrionia</taxon>
        <taxon>Desulfovibrionales</taxon>
        <taxon>Desulfovibrionaceae</taxon>
        <taxon>Desulfovibrio</taxon>
    </lineage>
</organism>
<protein>
    <recommendedName>
        <fullName evidence="5">Probable membrane transporter protein</fullName>
    </recommendedName>
</protein>
<evidence type="ECO:0000256" key="3">
    <source>
        <dbReference type="ARBA" id="ARBA00022989"/>
    </source>
</evidence>
<dbReference type="AlphaFoldDB" id="A0A6L5XLS8"/>
<feature type="transmembrane region" description="Helical" evidence="5">
    <location>
        <begin position="230"/>
        <end position="250"/>
    </location>
</feature>
<sequence length="251" mass="25857">MVIFAAMLLLGAVIGFVGAGGAGVMITLLTVGFNVPIHTALGTSLAAMAFTTLSGSYSHFREGNVLRRLGLAMGLFGAVGAFCGALISSSLHTEVLTPLTAAALLLSALLIHLRIFHPQSPIFRQGFFTPKGGRFWLLAGLTGMVNGLISGACGIGAASFIQLSLLLVFNVPLYQTVGTTMLIILPIALMGGAGFLSAGHLEPLLFVQVLLGQVTGAFFGAKLTRLAPQILLKVAMVALPAAGGIILLMAR</sequence>